<evidence type="ECO:0000313" key="1">
    <source>
        <dbReference type="EMBL" id="MCC9630593.1"/>
    </source>
</evidence>
<dbReference type="RefSeq" id="WP_230221856.1">
    <property type="nucleotide sequence ID" value="NZ_JAJKFT010000010.1"/>
</dbReference>
<protein>
    <submittedName>
        <fullName evidence="1">Alkaline ceramidase</fullName>
    </submittedName>
</protein>
<comment type="caution">
    <text evidence="1">The sequence shown here is derived from an EMBL/GenBank/DDBJ whole genome shotgun (WGS) entry which is preliminary data.</text>
</comment>
<dbReference type="EMBL" id="JAJKFT010000010">
    <property type="protein sequence ID" value="MCC9630593.1"/>
    <property type="molecule type" value="Genomic_DNA"/>
</dbReference>
<reference evidence="1" key="1">
    <citation type="submission" date="2021-11" db="EMBL/GenBank/DDBJ databases">
        <title>Genome sequence.</title>
        <authorList>
            <person name="Sun Q."/>
        </authorList>
    </citation>
    <scope>NUCLEOTIDE SEQUENCE</scope>
    <source>
        <strain evidence="1">JC732</strain>
    </source>
</reference>
<keyword evidence="2" id="KW-1185">Reference proteome</keyword>
<gene>
    <name evidence="1" type="ORF">LOC68_19540</name>
</gene>
<accession>A0A9X1MNU5</accession>
<organism evidence="1 2">
    <name type="scientific">Blastopirellula sediminis</name>
    <dbReference type="NCBI Taxonomy" id="2894196"/>
    <lineage>
        <taxon>Bacteria</taxon>
        <taxon>Pseudomonadati</taxon>
        <taxon>Planctomycetota</taxon>
        <taxon>Planctomycetia</taxon>
        <taxon>Pirellulales</taxon>
        <taxon>Pirellulaceae</taxon>
        <taxon>Blastopirellula</taxon>
    </lineage>
</organism>
<name>A0A9X1MNU5_9BACT</name>
<evidence type="ECO:0000313" key="2">
    <source>
        <dbReference type="Proteomes" id="UP001139103"/>
    </source>
</evidence>
<dbReference type="AlphaFoldDB" id="A0A9X1MNU5"/>
<proteinExistence type="predicted"/>
<sequence length="478" mass="52596">MTSSPTPPFQYAHAGWSGCAGLATADITPPLGVYSRCWGAAEHDVATAIHRPLILTALALRADENSPPLVLVDADLGWWQTLETFQQLQTTVLQEFSLAPEQFLFGLAHNHASPPLAELDPGLPGQTLQQQWLEDLQATLIRTIRAALDNTFAATLDWQTGRCSLATNRDLIDPNVSTDRVLCGFNPTAQADDTLLVGRLTDNVGALRGVLVNYACHPTTLAWENHAISPDYLGAMRELIAQQTGATALFLQGASGDLAPRYQYVADTETVDRHGRQLAYAALATLENMEPPGTNLVYREVVESGASLAVWRHEPATPSSQLTAIESSVEVPLKDWPSAAEFERQRAACTNRAIAERLRRKRDIRRSLGDEDTYSLPIWAWRIGDAILIGSMAESYSILQLELRRRFPKQTIICVNLLNGSVGYLPPAPLYHIDIYPVTQTPFDLGALEETIEAMSQVVRQLTSPTNANRLLQKVLSW</sequence>
<dbReference type="Proteomes" id="UP001139103">
    <property type="component" value="Unassembled WGS sequence"/>
</dbReference>